<dbReference type="CDD" id="cd20071">
    <property type="entry name" value="SET_SMYD"/>
    <property type="match status" value="1"/>
</dbReference>
<dbReference type="Gene3D" id="2.170.270.10">
    <property type="entry name" value="SET domain"/>
    <property type="match status" value="1"/>
</dbReference>
<protein>
    <recommendedName>
        <fullName evidence="2">SET domain-containing protein</fullName>
    </recommendedName>
</protein>
<dbReference type="InterPro" id="IPR046341">
    <property type="entry name" value="SET_dom_sf"/>
</dbReference>
<dbReference type="PANTHER" id="PTHR12197">
    <property type="entry name" value="HISTONE-LYSINE N-METHYLTRANSFERASE SMYD"/>
    <property type="match status" value="1"/>
</dbReference>
<dbReference type="AlphaFoldDB" id="A0A517LKE6"/>
<sequence>MDGNWSYPVTGTIDESYTKALFNRYRTESVEWRPTNQEEMAKAVKTSTVKILRFPYAPSSWRERACALIKLGYPDLATFDAFRAVVLSERLELAVHEQQHQDALFVLANALFFANSFSECLETLKEMGTGEKAEMLRRFARQGLEQERQFHLRKGLSAKATEEELRAGTVRWAIYPWTRRDFEHRSEESMVPLKEGVERAAQGSCAIKRSKTIRTPVTHECRTSGPNEVWGMFARQDVAAGVTLFRNSTAYAACSQENRCTNCGDNSSSDGVQLSCCSLIFCTRTCMDAFLGPSHNPRDCIGPPTLAKMRNQSVRKICKIKRAQVDGKAEISDKEKVKTSLLQKILASAHQHFQTKSQHPLTYPLIRNLTIARGANEAVEFSLRKDVVSPMSMLESMGIDIFTTPHFDAWVLQTIQARLRANTWERNDDGVEFLGLSPLFSLFNHCCKPNVGWSFGKDGTTIELKTLRPIRAVEECYISYLQPEHLALGRRERNKKLLHWFPECQCLECKEEKERETVQRSGTRVRQPQKKRPRVADDPRRGPTNARRQAANTGKEPVQLLSPDPDSEGEEDVRAFLATIKVDDDKDPDFADANLSDPESGYESSAPKSGKRRRRR</sequence>
<evidence type="ECO:0000313" key="3">
    <source>
        <dbReference type="EMBL" id="QDS76122.1"/>
    </source>
</evidence>
<name>A0A517LKE6_9PEZI</name>
<dbReference type="OrthoDB" id="438641at2759"/>
<keyword evidence="4" id="KW-1185">Reference proteome</keyword>
<feature type="domain" description="SET" evidence="2">
    <location>
        <begin position="203"/>
        <end position="481"/>
    </location>
</feature>
<dbReference type="Proteomes" id="UP000316270">
    <property type="component" value="Chromosome 14"/>
</dbReference>
<dbReference type="Gene3D" id="1.10.220.160">
    <property type="match status" value="1"/>
</dbReference>
<gene>
    <name evidence="3" type="ORF">FKW77_006833</name>
</gene>
<dbReference type="SUPFAM" id="SSF82199">
    <property type="entry name" value="SET domain"/>
    <property type="match status" value="1"/>
</dbReference>
<feature type="region of interest" description="Disordered" evidence="1">
    <location>
        <begin position="517"/>
        <end position="616"/>
    </location>
</feature>
<proteinExistence type="predicted"/>
<evidence type="ECO:0000256" key="1">
    <source>
        <dbReference type="SAM" id="MobiDB-lite"/>
    </source>
</evidence>
<evidence type="ECO:0000259" key="2">
    <source>
        <dbReference type="PROSITE" id="PS50280"/>
    </source>
</evidence>
<dbReference type="Pfam" id="PF00856">
    <property type="entry name" value="SET"/>
    <property type="match status" value="1"/>
</dbReference>
<accession>A0A517LKE6</accession>
<dbReference type="STRING" id="50376.A0A517LKE6"/>
<dbReference type="EMBL" id="CP042198">
    <property type="protein sequence ID" value="QDS76122.1"/>
    <property type="molecule type" value="Genomic_DNA"/>
</dbReference>
<evidence type="ECO:0000313" key="4">
    <source>
        <dbReference type="Proteomes" id="UP000316270"/>
    </source>
</evidence>
<dbReference type="PROSITE" id="PS50280">
    <property type="entry name" value="SET"/>
    <property type="match status" value="1"/>
</dbReference>
<dbReference type="GO" id="GO:0005634">
    <property type="term" value="C:nucleus"/>
    <property type="evidence" value="ECO:0007669"/>
    <property type="project" value="TreeGrafter"/>
</dbReference>
<dbReference type="Gene3D" id="6.10.140.2220">
    <property type="match status" value="1"/>
</dbReference>
<organism evidence="3 4">
    <name type="scientific">Venturia effusa</name>
    <dbReference type="NCBI Taxonomy" id="50376"/>
    <lineage>
        <taxon>Eukaryota</taxon>
        <taxon>Fungi</taxon>
        <taxon>Dikarya</taxon>
        <taxon>Ascomycota</taxon>
        <taxon>Pezizomycotina</taxon>
        <taxon>Dothideomycetes</taxon>
        <taxon>Pleosporomycetidae</taxon>
        <taxon>Venturiales</taxon>
        <taxon>Venturiaceae</taxon>
        <taxon>Venturia</taxon>
    </lineage>
</organism>
<dbReference type="InterPro" id="IPR050869">
    <property type="entry name" value="H3K4_H4K5_MeTrfase"/>
</dbReference>
<dbReference type="PANTHER" id="PTHR12197:SF273">
    <property type="entry name" value="MYND-TYPE ZINC FINGER PROTEIN SAMB"/>
    <property type="match status" value="1"/>
</dbReference>
<reference evidence="3 4" key="1">
    <citation type="submission" date="2019-07" db="EMBL/GenBank/DDBJ databases">
        <title>Finished genome of Venturia effusa.</title>
        <authorList>
            <person name="Young C.A."/>
            <person name="Cox M.P."/>
            <person name="Ganley A.R.D."/>
            <person name="David W.J."/>
        </authorList>
    </citation>
    <scope>NUCLEOTIDE SEQUENCE [LARGE SCALE GENOMIC DNA]</scope>
    <source>
        <strain evidence="4">albino</strain>
    </source>
</reference>
<dbReference type="InterPro" id="IPR001214">
    <property type="entry name" value="SET_dom"/>
</dbReference>